<proteinExistence type="predicted"/>
<dbReference type="WBParaSite" id="ES5_v2.g16551.t1">
    <property type="protein sequence ID" value="ES5_v2.g16551.t1"/>
    <property type="gene ID" value="ES5_v2.g16551"/>
</dbReference>
<organism evidence="1 2">
    <name type="scientific">Panagrolaimus sp. ES5</name>
    <dbReference type="NCBI Taxonomy" id="591445"/>
    <lineage>
        <taxon>Eukaryota</taxon>
        <taxon>Metazoa</taxon>
        <taxon>Ecdysozoa</taxon>
        <taxon>Nematoda</taxon>
        <taxon>Chromadorea</taxon>
        <taxon>Rhabditida</taxon>
        <taxon>Tylenchina</taxon>
        <taxon>Panagrolaimomorpha</taxon>
        <taxon>Panagrolaimoidea</taxon>
        <taxon>Panagrolaimidae</taxon>
        <taxon>Panagrolaimus</taxon>
    </lineage>
</organism>
<evidence type="ECO:0000313" key="1">
    <source>
        <dbReference type="Proteomes" id="UP000887579"/>
    </source>
</evidence>
<dbReference type="Proteomes" id="UP000887579">
    <property type="component" value="Unplaced"/>
</dbReference>
<evidence type="ECO:0000313" key="2">
    <source>
        <dbReference type="WBParaSite" id="ES5_v2.g16551.t1"/>
    </source>
</evidence>
<sequence>MDSNMDDAKQNVYELQMERFEIFKAQDPKNDDFDIVFEINRKKLYAHKFILSSISPTFKSVLSEWTKLNEPIPIKNYTFDDFKEFLTFIYSGTCAFKNDNIIVMIDLAESYDVSVFKKACEKFLTNSVIGLNNVYQMLEIVNKYSMVQLKELLYTFIFDNISSFLQSEQFLNLKKSTLKDVVVECLQKTFFKQKEIFEAIYKWAENQAMQTQMVDKNLNDAMKKELSDFLPFFKFEKMDADFLIEFVVRKAFVFTNDELKKILWARSHICVKVIDRNEKLMKGELQCPDAEKVAAVIHTMKNTFCSFEQTYCYLPTEAEIPWKESELVKNGSIDWYLVYDYDGDLAIKPREIIDKTDYLLAEMFPEDGFQLSYKCKITVA</sequence>
<accession>A0AC34FGT2</accession>
<name>A0AC34FGT2_9BILA</name>
<reference evidence="2" key="1">
    <citation type="submission" date="2022-11" db="UniProtKB">
        <authorList>
            <consortium name="WormBaseParasite"/>
        </authorList>
    </citation>
    <scope>IDENTIFICATION</scope>
</reference>
<protein>
    <submittedName>
        <fullName evidence="2">BTB domain-containing protein</fullName>
    </submittedName>
</protein>